<dbReference type="SUPFAM" id="SSF56219">
    <property type="entry name" value="DNase I-like"/>
    <property type="match status" value="1"/>
</dbReference>
<dbReference type="InterPro" id="IPR005135">
    <property type="entry name" value="Endo/exonuclease/phosphatase"/>
</dbReference>
<protein>
    <submittedName>
        <fullName evidence="4">Endo/exonuclease/phosphatase domain-containing protein</fullName>
    </submittedName>
</protein>
<dbReference type="Proteomes" id="UP000275846">
    <property type="component" value="Unassembled WGS sequence"/>
</dbReference>
<dbReference type="Pfam" id="PF03372">
    <property type="entry name" value="Exo_endo_phos"/>
    <property type="match status" value="1"/>
</dbReference>
<keyword evidence="3" id="KW-1185">Reference proteome</keyword>
<sequence>MPTVPTSPRHGLLAARMSPLTLAAWNVRSLLDNPRSNRSERRMAPVARELVRYKVGIAALSETRFSERERRDAGVAFAIPNDNVGCLPCLSQGINDHLMSLRLSLQGYKFANIISAYAPPMTSYDAAKDKFYEDLHALLATVLEVGKLIVLGDFNTRVGTDHAAWQAVLGPHGLASCNNSGLLLQPCAEHRFLLTNTFCLPTREKATWMHPWSRRWQLQDYVLVQRRDRQDVLMTKAIRNSDGIAPLLSSDGTAFRAEESQILKRWAEDFRIILNCSSAISDAVIDRLPQVDTNNYLDLPPSLPETIRAVQQISGGKAPESDAIPPEVYKHGGSRLMAELTTLFRRCGTKDKFLRISKKRPSSISTSGRGTGNSVIITEASRCSTSPGKSLPVSSSIV</sequence>
<dbReference type="PANTHER" id="PTHR23227">
    <property type="entry name" value="BUCENTAUR RELATED"/>
    <property type="match status" value="1"/>
</dbReference>
<organism evidence="4">
    <name type="scientific">Schistocephalus solidus</name>
    <name type="common">Tapeworm</name>
    <dbReference type="NCBI Taxonomy" id="70667"/>
    <lineage>
        <taxon>Eukaryota</taxon>
        <taxon>Metazoa</taxon>
        <taxon>Spiralia</taxon>
        <taxon>Lophotrochozoa</taxon>
        <taxon>Platyhelminthes</taxon>
        <taxon>Cestoda</taxon>
        <taxon>Eucestoda</taxon>
        <taxon>Diphyllobothriidea</taxon>
        <taxon>Diphyllobothriidae</taxon>
        <taxon>Schistocephalus</taxon>
    </lineage>
</organism>
<dbReference type="WBParaSite" id="SSLN_0000456001-mRNA-1">
    <property type="protein sequence ID" value="SSLN_0000456001-mRNA-1"/>
    <property type="gene ID" value="SSLN_0000456001"/>
</dbReference>
<proteinExistence type="predicted"/>
<dbReference type="Gene3D" id="3.60.10.10">
    <property type="entry name" value="Endonuclease/exonuclease/phosphatase"/>
    <property type="match status" value="1"/>
</dbReference>
<dbReference type="AlphaFoldDB" id="A0A183SJL5"/>
<gene>
    <name evidence="2" type="ORF">SSLN_LOCUS4413</name>
</gene>
<dbReference type="InterPro" id="IPR036691">
    <property type="entry name" value="Endo/exonu/phosph_ase_sf"/>
</dbReference>
<dbReference type="InterPro" id="IPR027124">
    <property type="entry name" value="Swc5/CFDP1/2"/>
</dbReference>
<feature type="domain" description="Endonuclease/exonuclease/phosphatase" evidence="1">
    <location>
        <begin position="24"/>
        <end position="225"/>
    </location>
</feature>
<reference evidence="4" key="1">
    <citation type="submission" date="2016-06" db="UniProtKB">
        <authorList>
            <consortium name="WormBaseParasite"/>
        </authorList>
    </citation>
    <scope>IDENTIFICATION</scope>
</reference>
<dbReference type="STRING" id="70667.A0A183SJL5"/>
<accession>A0A183SJL5</accession>
<evidence type="ECO:0000259" key="1">
    <source>
        <dbReference type="Pfam" id="PF03372"/>
    </source>
</evidence>
<evidence type="ECO:0000313" key="2">
    <source>
        <dbReference type="EMBL" id="VDL90798.1"/>
    </source>
</evidence>
<dbReference type="EMBL" id="UYSU01032859">
    <property type="protein sequence ID" value="VDL90798.1"/>
    <property type="molecule type" value="Genomic_DNA"/>
</dbReference>
<evidence type="ECO:0000313" key="3">
    <source>
        <dbReference type="Proteomes" id="UP000275846"/>
    </source>
</evidence>
<dbReference type="PANTHER" id="PTHR23227:SF84">
    <property type="entry name" value="ENDONUCLEASE_EXONUCLEASE_PHOSPHATASE DOMAIN-CONTAINING PROTEIN"/>
    <property type="match status" value="1"/>
</dbReference>
<reference evidence="2 3" key="2">
    <citation type="submission" date="2018-11" db="EMBL/GenBank/DDBJ databases">
        <authorList>
            <consortium name="Pathogen Informatics"/>
        </authorList>
    </citation>
    <scope>NUCLEOTIDE SEQUENCE [LARGE SCALE GENOMIC DNA]</scope>
    <source>
        <strain evidence="2 3">NST_G2</strain>
    </source>
</reference>
<name>A0A183SJL5_SCHSO</name>
<dbReference type="GO" id="GO:0003824">
    <property type="term" value="F:catalytic activity"/>
    <property type="evidence" value="ECO:0007669"/>
    <property type="project" value="InterPro"/>
</dbReference>
<dbReference type="OrthoDB" id="6153543at2759"/>
<evidence type="ECO:0000313" key="4">
    <source>
        <dbReference type="WBParaSite" id="SSLN_0000456001-mRNA-1"/>
    </source>
</evidence>